<feature type="transmembrane region" description="Helical" evidence="6">
    <location>
        <begin position="138"/>
        <end position="159"/>
    </location>
</feature>
<evidence type="ECO:0000256" key="1">
    <source>
        <dbReference type="ARBA" id="ARBA00004651"/>
    </source>
</evidence>
<organism evidence="7 8">
    <name type="scientific">Bacillus infantis</name>
    <dbReference type="NCBI Taxonomy" id="324767"/>
    <lineage>
        <taxon>Bacteria</taxon>
        <taxon>Bacillati</taxon>
        <taxon>Bacillota</taxon>
        <taxon>Bacilli</taxon>
        <taxon>Bacillales</taxon>
        <taxon>Bacillaceae</taxon>
        <taxon>Bacillus</taxon>
    </lineage>
</organism>
<dbReference type="InterPro" id="IPR010343">
    <property type="entry name" value="ArAE_1"/>
</dbReference>
<comment type="caution">
    <text evidence="7">The sequence shown here is derived from an EMBL/GenBank/DDBJ whole genome shotgun (WGS) entry which is preliminary data.</text>
</comment>
<proteinExistence type="predicted"/>
<comment type="subcellular location">
    <subcellularLocation>
        <location evidence="1">Cell membrane</location>
        <topology evidence="1">Multi-pass membrane protein</topology>
    </subcellularLocation>
</comment>
<evidence type="ECO:0008006" key="9">
    <source>
        <dbReference type="Google" id="ProtNLM"/>
    </source>
</evidence>
<feature type="transmembrane region" description="Helical" evidence="6">
    <location>
        <begin position="110"/>
        <end position="131"/>
    </location>
</feature>
<protein>
    <recommendedName>
        <fullName evidence="9">Aromatic acid exporter family protein</fullName>
    </recommendedName>
</protein>
<evidence type="ECO:0000256" key="4">
    <source>
        <dbReference type="ARBA" id="ARBA00022989"/>
    </source>
</evidence>
<keyword evidence="2" id="KW-1003">Cell membrane</keyword>
<dbReference type="EMBL" id="VTER01000001">
    <property type="protein sequence ID" value="TYS52292.1"/>
    <property type="molecule type" value="Genomic_DNA"/>
</dbReference>
<feature type="transmembrane region" description="Helical" evidence="6">
    <location>
        <begin position="16"/>
        <end position="38"/>
    </location>
</feature>
<dbReference type="Proteomes" id="UP000322139">
    <property type="component" value="Unassembled WGS sequence"/>
</dbReference>
<sequence>MKISNTVKEGKKMKAYLFNFAGGRIVKTGIAVFVTAFICHLLDWPAMFAVITAIVTIEPTAADSIRKAFIRLPASAIGAGFAAFFAFLFGDSPFSYAFVSLATIIVCHRLRLYEGTVVAVLTGAAMISTVHDHYAASFFIRLGTTCTGLIVSSLVNIFIMPPQYSKTITLGIDSAFEKASSILMKAFTHISSDSHSEKAGLLENFHQLSRDTEKIEKLCLYQKDEWRFHRFTRKEIRCYRLEYKKLIILRQLIYHIGNLVYLPKSRFSLDLKTNASAMPVMESLSFIFKDKGFIPDEDYQNRVNALTQWFNEQKETFAPADLHPHQHHHISPAAAVLYEILSLHDLAEELIHIRSLEERSKELLQLANDTSSEDR</sequence>
<dbReference type="AlphaFoldDB" id="A0A5D4RRZ2"/>
<evidence type="ECO:0000256" key="2">
    <source>
        <dbReference type="ARBA" id="ARBA00022475"/>
    </source>
</evidence>
<evidence type="ECO:0000313" key="8">
    <source>
        <dbReference type="Proteomes" id="UP000322139"/>
    </source>
</evidence>
<evidence type="ECO:0000256" key="3">
    <source>
        <dbReference type="ARBA" id="ARBA00022692"/>
    </source>
</evidence>
<reference evidence="7 8" key="1">
    <citation type="submission" date="2019-08" db="EMBL/GenBank/DDBJ databases">
        <title>Bacillus genomes from the desert of Cuatro Cienegas, Coahuila.</title>
        <authorList>
            <person name="Olmedo-Alvarez G."/>
        </authorList>
    </citation>
    <scope>NUCLEOTIDE SEQUENCE [LARGE SCALE GENOMIC DNA]</scope>
    <source>
        <strain evidence="7 8">CH446_14T</strain>
    </source>
</reference>
<feature type="transmembrane region" description="Helical" evidence="6">
    <location>
        <begin position="69"/>
        <end position="90"/>
    </location>
</feature>
<keyword evidence="5 6" id="KW-0472">Membrane</keyword>
<keyword evidence="4 6" id="KW-1133">Transmembrane helix</keyword>
<keyword evidence="3 6" id="KW-0812">Transmembrane</keyword>
<name>A0A5D4RRZ2_9BACI</name>
<evidence type="ECO:0000313" key="7">
    <source>
        <dbReference type="EMBL" id="TYS52292.1"/>
    </source>
</evidence>
<dbReference type="Pfam" id="PF06081">
    <property type="entry name" value="ArAE_1"/>
    <property type="match status" value="1"/>
</dbReference>
<dbReference type="GO" id="GO:0005886">
    <property type="term" value="C:plasma membrane"/>
    <property type="evidence" value="ECO:0007669"/>
    <property type="project" value="UniProtKB-SubCell"/>
</dbReference>
<evidence type="ECO:0000256" key="6">
    <source>
        <dbReference type="SAM" id="Phobius"/>
    </source>
</evidence>
<evidence type="ECO:0000256" key="5">
    <source>
        <dbReference type="ARBA" id="ARBA00023136"/>
    </source>
</evidence>
<accession>A0A5D4RRZ2</accession>
<gene>
    <name evidence="7" type="ORF">FZD51_02300</name>
</gene>